<dbReference type="EMBL" id="LR882967">
    <property type="protein sequence ID" value="CAD5931983.1"/>
    <property type="molecule type" value="Genomic_DNA"/>
</dbReference>
<keyword evidence="3" id="KW-1185">Reference proteome</keyword>
<dbReference type="AlphaFoldDB" id="A0A9W4CH61"/>
<name>A0A9W4CH61_9CYAN</name>
<evidence type="ECO:0000259" key="1">
    <source>
        <dbReference type="Pfam" id="PF26355"/>
    </source>
</evidence>
<sequence>MDSHEVSPQFVDEIVYAQTGKHLNDLQQGIIEGTLNRQKYSDIAKNYGFTTAHTKEVGYKLWKMLSDIFDEPVDKKNLESVLKRKSNHKTVFGNKITNNIISCSCINFGSEQPNPSSVINQHENSEFEKNCNNSIRVALINKLRKFKLSDEQISEVLELPLGIVKQIDYED</sequence>
<dbReference type="KEGG" id="ppsu:NO713_01349"/>
<reference evidence="2" key="1">
    <citation type="submission" date="2020-09" db="EMBL/GenBank/DDBJ databases">
        <authorList>
            <person name="Blom J."/>
        </authorList>
    </citation>
    <scope>NUCLEOTIDE SEQUENCE</scope>
    <source>
        <strain evidence="2">No.713</strain>
    </source>
</reference>
<accession>A0A9W4CH61</accession>
<protein>
    <recommendedName>
        <fullName evidence="1">vWA-MoxR associated protein N-terminal HTH domain-containing protein</fullName>
    </recommendedName>
</protein>
<proteinExistence type="predicted"/>
<dbReference type="Proteomes" id="UP001153719">
    <property type="component" value="Chromosome"/>
</dbReference>
<dbReference type="Pfam" id="PF26355">
    <property type="entry name" value="HTH_VMAP-M9"/>
    <property type="match status" value="1"/>
</dbReference>
<organism evidence="2 3">
    <name type="scientific">Planktothrix pseudagardhii</name>
    <dbReference type="NCBI Taxonomy" id="132604"/>
    <lineage>
        <taxon>Bacteria</taxon>
        <taxon>Bacillati</taxon>
        <taxon>Cyanobacteriota</taxon>
        <taxon>Cyanophyceae</taxon>
        <taxon>Oscillatoriophycideae</taxon>
        <taxon>Oscillatoriales</taxon>
        <taxon>Microcoleaceae</taxon>
        <taxon>Planktothrix</taxon>
    </lineage>
</organism>
<feature type="domain" description="vWA-MoxR associated protein N-terminal HTH" evidence="1">
    <location>
        <begin position="8"/>
        <end position="84"/>
    </location>
</feature>
<dbReference type="InterPro" id="IPR058651">
    <property type="entry name" value="HTH_VMAP-M9"/>
</dbReference>
<evidence type="ECO:0000313" key="3">
    <source>
        <dbReference type="Proteomes" id="UP001153719"/>
    </source>
</evidence>
<gene>
    <name evidence="2" type="ORF">NO713_01349</name>
</gene>
<evidence type="ECO:0000313" key="2">
    <source>
        <dbReference type="EMBL" id="CAD5931983.1"/>
    </source>
</evidence>